<dbReference type="GO" id="GO:0005886">
    <property type="term" value="C:plasma membrane"/>
    <property type="evidence" value="ECO:0007669"/>
    <property type="project" value="UniProtKB-SubCell"/>
</dbReference>
<dbReference type="PANTHER" id="PTHR30003">
    <property type="entry name" value="L-LACTATE PERMEASE"/>
    <property type="match status" value="1"/>
</dbReference>
<dbReference type="Proteomes" id="UP000320496">
    <property type="component" value="Chromosome"/>
</dbReference>
<keyword evidence="7 8" id="KW-0472">Membrane</keyword>
<keyword evidence="10" id="KW-1185">Reference proteome</keyword>
<feature type="transmembrane region" description="Helical" evidence="8">
    <location>
        <begin position="237"/>
        <end position="259"/>
    </location>
</feature>
<sequence>MGSTWLAVLSLLPIATVGLLLVALRWPATRAMPVCYAVVVLLAAMVWGVPTATIAASTVKGLIVAASLLYIVFGAILLLNTLDQSGGLARIRQSFVDITPDRRIQAIIIAWLFGSFIEGAAGFGTPAAVCVPLLAALGFPPMGAVVVGMVIQSTPVSFGAVGTPIVIGVDSGLSSDAGVIAWADSHGYVPWRSFLHMLGLKVALMHTLAGIFIPLFAVSLLTRFFGPNRSWRDGLEVWPFAIFAALAMTVPYLLVAWWLGPEFPSLFGGLIGLAIVVTAARNGFLMPPADRPWHFAERSEWDESWTGMFRFGDDETGNGRAEIGLLRAWTPYLLVGVLLVVTRLRELPVATWLKSWALSWPEIFGTSISASAEPLYLPGAVFLVVSLITFALHRMPVASYAVAWSRSLRALVSASVALVFTVPMVQVFINSEGGTAGYAKMPIALADGMAELSGQAWPLFAPLIGGLGAFVAGSNTISNMMFSLFQFGMGERIGVDPSWMVALQAVGGAAGNMICVHNVVAASAVVGLAGREGAVIRKTLLPFAYYALLPGLIGYAVVWTPSRGVINIGSIGAVLMLLLLIGWIARQLRRRDPAALSQADSEEAPGSGSH</sequence>
<evidence type="ECO:0000313" key="9">
    <source>
        <dbReference type="EMBL" id="QDU38766.1"/>
    </source>
</evidence>
<comment type="subcellular location">
    <subcellularLocation>
        <location evidence="1 8">Cell membrane</location>
        <topology evidence="1 8">Multi-pass membrane protein</topology>
    </subcellularLocation>
</comment>
<dbReference type="EMBL" id="CP036275">
    <property type="protein sequence ID" value="QDU38766.1"/>
    <property type="molecule type" value="Genomic_DNA"/>
</dbReference>
<dbReference type="NCBIfam" id="TIGR00795">
    <property type="entry name" value="lctP"/>
    <property type="match status" value="1"/>
</dbReference>
<feature type="transmembrane region" description="Helical" evidence="8">
    <location>
        <begin position="131"/>
        <end position="151"/>
    </location>
</feature>
<organism evidence="9 10">
    <name type="scientific">Maioricimonas rarisocia</name>
    <dbReference type="NCBI Taxonomy" id="2528026"/>
    <lineage>
        <taxon>Bacteria</taxon>
        <taxon>Pseudomonadati</taxon>
        <taxon>Planctomycetota</taxon>
        <taxon>Planctomycetia</taxon>
        <taxon>Planctomycetales</taxon>
        <taxon>Planctomycetaceae</taxon>
        <taxon>Maioricimonas</taxon>
    </lineage>
</organism>
<keyword evidence="6 8" id="KW-1133">Transmembrane helix</keyword>
<dbReference type="Pfam" id="PF02652">
    <property type="entry name" value="Lactate_perm"/>
    <property type="match status" value="1"/>
</dbReference>
<feature type="transmembrane region" description="Helical" evidence="8">
    <location>
        <begin position="265"/>
        <end position="284"/>
    </location>
</feature>
<feature type="transmembrane region" description="Helical" evidence="8">
    <location>
        <begin position="158"/>
        <end position="183"/>
    </location>
</feature>
<dbReference type="KEGG" id="mri:Mal4_30960"/>
<reference evidence="9 10" key="1">
    <citation type="submission" date="2019-02" db="EMBL/GenBank/DDBJ databases">
        <title>Deep-cultivation of Planctomycetes and their phenomic and genomic characterization uncovers novel biology.</title>
        <authorList>
            <person name="Wiegand S."/>
            <person name="Jogler M."/>
            <person name="Boedeker C."/>
            <person name="Pinto D."/>
            <person name="Vollmers J."/>
            <person name="Rivas-Marin E."/>
            <person name="Kohn T."/>
            <person name="Peeters S.H."/>
            <person name="Heuer A."/>
            <person name="Rast P."/>
            <person name="Oberbeckmann S."/>
            <person name="Bunk B."/>
            <person name="Jeske O."/>
            <person name="Meyerdierks A."/>
            <person name="Storesund J.E."/>
            <person name="Kallscheuer N."/>
            <person name="Luecker S."/>
            <person name="Lage O.M."/>
            <person name="Pohl T."/>
            <person name="Merkel B.J."/>
            <person name="Hornburger P."/>
            <person name="Mueller R.-W."/>
            <person name="Bruemmer F."/>
            <person name="Labrenz M."/>
            <person name="Spormann A.M."/>
            <person name="Op den Camp H."/>
            <person name="Overmann J."/>
            <person name="Amann R."/>
            <person name="Jetten M.S.M."/>
            <person name="Mascher T."/>
            <person name="Medema M.H."/>
            <person name="Devos D.P."/>
            <person name="Kaster A.-K."/>
            <person name="Ovreas L."/>
            <person name="Rohde M."/>
            <person name="Galperin M.Y."/>
            <person name="Jogler C."/>
        </authorList>
    </citation>
    <scope>NUCLEOTIDE SEQUENCE [LARGE SCALE GENOMIC DNA]</scope>
    <source>
        <strain evidence="9 10">Mal4</strain>
    </source>
</reference>
<evidence type="ECO:0000256" key="4">
    <source>
        <dbReference type="ARBA" id="ARBA00022475"/>
    </source>
</evidence>
<gene>
    <name evidence="9" type="primary">lutP</name>
    <name evidence="9" type="ORF">Mal4_30960</name>
</gene>
<feature type="transmembrane region" description="Helical" evidence="8">
    <location>
        <begin position="6"/>
        <end position="24"/>
    </location>
</feature>
<dbReference type="GO" id="GO:0015129">
    <property type="term" value="F:lactate transmembrane transporter activity"/>
    <property type="evidence" value="ECO:0007669"/>
    <property type="project" value="UniProtKB-UniRule"/>
</dbReference>
<dbReference type="InterPro" id="IPR003804">
    <property type="entry name" value="Lactate_perm"/>
</dbReference>
<accession>A0A517Z8F8</accession>
<evidence type="ECO:0000256" key="2">
    <source>
        <dbReference type="ARBA" id="ARBA00010100"/>
    </source>
</evidence>
<evidence type="ECO:0000256" key="8">
    <source>
        <dbReference type="RuleBase" id="RU365092"/>
    </source>
</evidence>
<keyword evidence="4 8" id="KW-1003">Cell membrane</keyword>
<evidence type="ECO:0000256" key="6">
    <source>
        <dbReference type="ARBA" id="ARBA00022989"/>
    </source>
</evidence>
<comment type="caution">
    <text evidence="8">Lacks conserved residue(s) required for the propagation of feature annotation.</text>
</comment>
<comment type="function">
    <text evidence="8">Uptake of L-lactate across the membrane. Can also transport D-lactate and glycolate.</text>
</comment>
<keyword evidence="5 8" id="KW-0812">Transmembrane</keyword>
<keyword evidence="3 8" id="KW-0813">Transport</keyword>
<proteinExistence type="inferred from homology"/>
<evidence type="ECO:0000313" key="10">
    <source>
        <dbReference type="Proteomes" id="UP000320496"/>
    </source>
</evidence>
<feature type="transmembrane region" description="Helical" evidence="8">
    <location>
        <begin position="203"/>
        <end position="225"/>
    </location>
</feature>
<dbReference type="PANTHER" id="PTHR30003:SF0">
    <property type="entry name" value="GLYCOLATE PERMEASE GLCA-RELATED"/>
    <property type="match status" value="1"/>
</dbReference>
<evidence type="ECO:0000256" key="5">
    <source>
        <dbReference type="ARBA" id="ARBA00022692"/>
    </source>
</evidence>
<dbReference type="AlphaFoldDB" id="A0A517Z8F8"/>
<evidence type="ECO:0000256" key="1">
    <source>
        <dbReference type="ARBA" id="ARBA00004651"/>
    </source>
</evidence>
<dbReference type="OrthoDB" id="9761056at2"/>
<name>A0A517Z8F8_9PLAN</name>
<feature type="transmembrane region" description="Helical" evidence="8">
    <location>
        <begin position="459"/>
        <end position="482"/>
    </location>
</feature>
<evidence type="ECO:0000256" key="7">
    <source>
        <dbReference type="ARBA" id="ARBA00023136"/>
    </source>
</evidence>
<feature type="transmembrane region" description="Helical" evidence="8">
    <location>
        <begin position="565"/>
        <end position="585"/>
    </location>
</feature>
<dbReference type="RefSeq" id="WP_145370016.1">
    <property type="nucleotide sequence ID" value="NZ_CP036275.1"/>
</dbReference>
<feature type="transmembrane region" description="Helical" evidence="8">
    <location>
        <begin position="375"/>
        <end position="395"/>
    </location>
</feature>
<feature type="transmembrane region" description="Helical" evidence="8">
    <location>
        <begin position="407"/>
        <end position="429"/>
    </location>
</feature>
<comment type="similarity">
    <text evidence="2 8">Belongs to the lactate permease family.</text>
</comment>
<protein>
    <recommendedName>
        <fullName evidence="8">L-lactate permease</fullName>
    </recommendedName>
</protein>
<feature type="transmembrane region" description="Helical" evidence="8">
    <location>
        <begin position="325"/>
        <end position="344"/>
    </location>
</feature>
<feature type="transmembrane region" description="Helical" evidence="8">
    <location>
        <begin position="540"/>
        <end position="559"/>
    </location>
</feature>
<dbReference type="GO" id="GO:0015295">
    <property type="term" value="F:solute:proton symporter activity"/>
    <property type="evidence" value="ECO:0007669"/>
    <property type="project" value="TreeGrafter"/>
</dbReference>
<feature type="transmembrane region" description="Helical" evidence="8">
    <location>
        <begin position="36"/>
        <end position="56"/>
    </location>
</feature>
<feature type="transmembrane region" description="Helical" evidence="8">
    <location>
        <begin position="62"/>
        <end position="82"/>
    </location>
</feature>
<feature type="transmembrane region" description="Helical" evidence="8">
    <location>
        <begin position="103"/>
        <end position="125"/>
    </location>
</feature>
<evidence type="ECO:0000256" key="3">
    <source>
        <dbReference type="ARBA" id="ARBA00022448"/>
    </source>
</evidence>